<keyword evidence="1" id="KW-0175">Coiled coil</keyword>
<dbReference type="RefSeq" id="WP_353718679.1">
    <property type="nucleotide sequence ID" value="NZ_CP159289.1"/>
</dbReference>
<dbReference type="AlphaFoldDB" id="A0AAU8FI17"/>
<sequence length="80" mass="9539">MARNELNNIRRRIKDAEANQENPIIAELRRRKEELDTEIVRIDDTVDSLNREIGEFLNEKTQRAKRIEELSKKIKCFGEK</sequence>
<proteinExistence type="predicted"/>
<reference evidence="2" key="1">
    <citation type="submission" date="2024-06" db="EMBL/GenBank/DDBJ databases">
        <title>Sequencing and assembly of the genome of Dyadobacter sp. strain 676, a symbiont of Cyamopsis tetragonoloba.</title>
        <authorList>
            <person name="Guro P."/>
            <person name="Sazanova A."/>
            <person name="Kuznetsova I."/>
            <person name="Belimov A."/>
            <person name="Safronova V."/>
        </authorList>
    </citation>
    <scope>NUCLEOTIDE SEQUENCE</scope>
    <source>
        <strain evidence="2">676</strain>
    </source>
</reference>
<dbReference type="EMBL" id="CP159289">
    <property type="protein sequence ID" value="XCH23353.1"/>
    <property type="molecule type" value="Genomic_DNA"/>
</dbReference>
<feature type="coiled-coil region" evidence="1">
    <location>
        <begin position="25"/>
        <end position="52"/>
    </location>
</feature>
<evidence type="ECO:0000313" key="2">
    <source>
        <dbReference type="EMBL" id="XCH23353.1"/>
    </source>
</evidence>
<organism evidence="2">
    <name type="scientific">Dyadobacter sp. 676</name>
    <dbReference type="NCBI Taxonomy" id="3088362"/>
    <lineage>
        <taxon>Bacteria</taxon>
        <taxon>Pseudomonadati</taxon>
        <taxon>Bacteroidota</taxon>
        <taxon>Cytophagia</taxon>
        <taxon>Cytophagales</taxon>
        <taxon>Spirosomataceae</taxon>
        <taxon>Dyadobacter</taxon>
    </lineage>
</organism>
<evidence type="ECO:0000256" key="1">
    <source>
        <dbReference type="SAM" id="Coils"/>
    </source>
</evidence>
<gene>
    <name evidence="2" type="ORF">ABV298_23960</name>
</gene>
<name>A0AAU8FI17_9BACT</name>
<protein>
    <submittedName>
        <fullName evidence="2">Uncharacterized protein</fullName>
    </submittedName>
</protein>
<accession>A0AAU8FI17</accession>